<dbReference type="CDD" id="cd00051">
    <property type="entry name" value="EFh"/>
    <property type="match status" value="1"/>
</dbReference>
<dbReference type="Proteomes" id="UP000591131">
    <property type="component" value="Unassembled WGS sequence"/>
</dbReference>
<dbReference type="InterPro" id="IPR002048">
    <property type="entry name" value="EF_hand_dom"/>
</dbReference>
<protein>
    <recommendedName>
        <fullName evidence="4">EF-hand domain-containing protein</fullName>
    </recommendedName>
</protein>
<reference evidence="5 6" key="1">
    <citation type="submission" date="2020-04" db="EMBL/GenBank/DDBJ databases">
        <title>Perkinsus chesapeaki whole genome sequence.</title>
        <authorList>
            <person name="Bogema D.R."/>
        </authorList>
    </citation>
    <scope>NUCLEOTIDE SEQUENCE [LARGE SCALE GENOMIC DNA]</scope>
    <source>
        <strain evidence="5">ATCC PRA-425</strain>
    </source>
</reference>
<dbReference type="InterPro" id="IPR018247">
    <property type="entry name" value="EF_Hand_1_Ca_BS"/>
</dbReference>
<gene>
    <name evidence="5" type="ORF">FOL47_006381</name>
</gene>
<dbReference type="AlphaFoldDB" id="A0A7J6LTA5"/>
<dbReference type="GO" id="GO:0005509">
    <property type="term" value="F:calcium ion binding"/>
    <property type="evidence" value="ECO:0007669"/>
    <property type="project" value="InterPro"/>
</dbReference>
<evidence type="ECO:0000259" key="4">
    <source>
        <dbReference type="PROSITE" id="PS50222"/>
    </source>
</evidence>
<feature type="non-terminal residue" evidence="5">
    <location>
        <position position="817"/>
    </location>
</feature>
<keyword evidence="6" id="KW-1185">Reference proteome</keyword>
<dbReference type="Pfam" id="PF13202">
    <property type="entry name" value="EF-hand_5"/>
    <property type="match status" value="2"/>
</dbReference>
<accession>A0A7J6LTA5</accession>
<feature type="domain" description="EF-hand" evidence="4">
    <location>
        <begin position="88"/>
        <end position="123"/>
    </location>
</feature>
<evidence type="ECO:0000313" key="5">
    <source>
        <dbReference type="EMBL" id="KAF4662180.1"/>
    </source>
</evidence>
<dbReference type="Gene3D" id="1.10.238.10">
    <property type="entry name" value="EF-hand"/>
    <property type="match status" value="1"/>
</dbReference>
<dbReference type="EMBL" id="JAAPAO010000354">
    <property type="protein sequence ID" value="KAF4662180.1"/>
    <property type="molecule type" value="Genomic_DNA"/>
</dbReference>
<keyword evidence="3" id="KW-0812">Transmembrane</keyword>
<evidence type="ECO:0000313" key="6">
    <source>
        <dbReference type="Proteomes" id="UP000591131"/>
    </source>
</evidence>
<dbReference type="PROSITE" id="PS00018">
    <property type="entry name" value="EF_HAND_1"/>
    <property type="match status" value="2"/>
</dbReference>
<evidence type="ECO:0000256" key="1">
    <source>
        <dbReference type="ARBA" id="ARBA00022837"/>
    </source>
</evidence>
<dbReference type="PROSITE" id="PS50222">
    <property type="entry name" value="EF_HAND_2"/>
    <property type="match status" value="2"/>
</dbReference>
<dbReference type="SUPFAM" id="SSF47473">
    <property type="entry name" value="EF-hand"/>
    <property type="match status" value="1"/>
</dbReference>
<dbReference type="OrthoDB" id="413691at2759"/>
<dbReference type="SMART" id="SM00054">
    <property type="entry name" value="EFh"/>
    <property type="match status" value="2"/>
</dbReference>
<keyword evidence="3" id="KW-0472">Membrane</keyword>
<feature type="compositionally biased region" description="Acidic residues" evidence="2">
    <location>
        <begin position="549"/>
        <end position="563"/>
    </location>
</feature>
<name>A0A7J6LTA5_PERCH</name>
<sequence>MASEGVDSAMQSRTKGAWFDDSKIQEDSKSFKLDFAKTNRNDFLKSEKRHEILKKGRSFYESQDSGSRPSSAASGALTVLHGDSVMTRLLKDLRAIFDALDADGNGSVTIAEVKANAQWLHKYYPYLTRYVRTMDADGSGILDFDEFVRFCTSARIRSELRRYNTMTSHDIIRETYKVINSREIGREVYRLRNPLDALRKCEAHGLPCRDIHTHGLRIEWTLYNIQRTIDSTPPGVAIGSPPFDAAGVRGLKMRFWPNGFHTQRQKKLRSKNTYRLVSGWCCIGLFAPVGVYLRMRFFIGDNDVSPMKKCYFTSGVITSQLWEPAKISIPDFQDRRDLVVGVEIFENLACARRKISLQLPDIRRAKEAEDKPKQQRIVTYHDAAPKLDNGDAEVWNRMPSLSAWYSRKVQEDARLSEEYISLSGRCVDVRRARSRDRTSVFVVSKLAEVACSISFTEGVHMIALEFINADIMSSSRKRSTTKNGCLVLKDLSGFAYLSPWAARLGHWCLFVFVNMFSSAPQHETSVTKADLFYTEETFGRDRKGKTVDDTDSEWSDDTPYDSDNEDGSMIGVDSAYLEDMSTFYNRIVEHRRGGSTHVKIDALRQRFWRLLGAVHLPGQTVKILKELMGTVQILHSSIMVDSARHYSIIFRIRGARCVYEQTTYGDPDTQVFDMVEGQPASMVEMPNVKANLRINDDIIFDLEYCYRRHHRVPVRTRPGLVIHEEKLTKLIGPTVLACRGASVWQLLGVICSDPLTQGFQHILPFHLGSVAYRVDPPSIDADPSAEFLGTTEGKALLTKRRPPRARLPAPSLRRSYT</sequence>
<evidence type="ECO:0000256" key="3">
    <source>
        <dbReference type="SAM" id="Phobius"/>
    </source>
</evidence>
<feature type="region of interest" description="Disordered" evidence="2">
    <location>
        <begin position="542"/>
        <end position="563"/>
    </location>
</feature>
<feature type="domain" description="EF-hand" evidence="4">
    <location>
        <begin position="132"/>
        <end position="157"/>
    </location>
</feature>
<organism evidence="5 6">
    <name type="scientific">Perkinsus chesapeaki</name>
    <name type="common">Clam parasite</name>
    <name type="synonym">Perkinsus andrewsi</name>
    <dbReference type="NCBI Taxonomy" id="330153"/>
    <lineage>
        <taxon>Eukaryota</taxon>
        <taxon>Sar</taxon>
        <taxon>Alveolata</taxon>
        <taxon>Perkinsozoa</taxon>
        <taxon>Perkinsea</taxon>
        <taxon>Perkinsida</taxon>
        <taxon>Perkinsidae</taxon>
        <taxon>Perkinsus</taxon>
    </lineage>
</organism>
<comment type="caution">
    <text evidence="5">The sequence shown here is derived from an EMBL/GenBank/DDBJ whole genome shotgun (WGS) entry which is preliminary data.</text>
</comment>
<keyword evidence="1" id="KW-0106">Calcium</keyword>
<dbReference type="InterPro" id="IPR011992">
    <property type="entry name" value="EF-hand-dom_pair"/>
</dbReference>
<proteinExistence type="predicted"/>
<keyword evidence="3" id="KW-1133">Transmembrane helix</keyword>
<evidence type="ECO:0000256" key="2">
    <source>
        <dbReference type="SAM" id="MobiDB-lite"/>
    </source>
</evidence>
<feature type="transmembrane region" description="Helical" evidence="3">
    <location>
        <begin position="273"/>
        <end position="293"/>
    </location>
</feature>